<evidence type="ECO:0000313" key="2">
    <source>
        <dbReference type="EMBL" id="KAG6964488.1"/>
    </source>
</evidence>
<name>A0A8T1UJG1_9STRA</name>
<dbReference type="AlphaFoldDB" id="A0A8T1UJG1"/>
<organism evidence="2 3">
    <name type="scientific">Phytophthora cactorum</name>
    <dbReference type="NCBI Taxonomy" id="29920"/>
    <lineage>
        <taxon>Eukaryota</taxon>
        <taxon>Sar</taxon>
        <taxon>Stramenopiles</taxon>
        <taxon>Oomycota</taxon>
        <taxon>Peronosporomycetes</taxon>
        <taxon>Peronosporales</taxon>
        <taxon>Peronosporaceae</taxon>
        <taxon>Phytophthora</taxon>
    </lineage>
</organism>
<accession>A0A8T1UJG1</accession>
<comment type="caution">
    <text evidence="2">The sequence shown here is derived from an EMBL/GenBank/DDBJ whole genome shotgun (WGS) entry which is preliminary data.</text>
</comment>
<dbReference type="Proteomes" id="UP000688947">
    <property type="component" value="Unassembled WGS sequence"/>
</dbReference>
<reference evidence="2" key="1">
    <citation type="submission" date="2021-01" db="EMBL/GenBank/DDBJ databases">
        <title>Phytophthora aleatoria, a newly-described species from Pinus radiata is distinct from Phytophthora cactorum isolates based on comparative genomics.</title>
        <authorList>
            <person name="Mcdougal R."/>
            <person name="Panda P."/>
            <person name="Williams N."/>
            <person name="Studholme D.J."/>
        </authorList>
    </citation>
    <scope>NUCLEOTIDE SEQUENCE</scope>
    <source>
        <strain evidence="2">NZFS 3830</strain>
    </source>
</reference>
<feature type="transmembrane region" description="Helical" evidence="1">
    <location>
        <begin position="25"/>
        <end position="45"/>
    </location>
</feature>
<keyword evidence="1" id="KW-0472">Membrane</keyword>
<dbReference type="OrthoDB" id="128741at2759"/>
<keyword evidence="1" id="KW-0812">Transmembrane</keyword>
<proteinExistence type="predicted"/>
<dbReference type="VEuPathDB" id="FungiDB:PC110_g19055"/>
<keyword evidence="1" id="KW-1133">Transmembrane helix</keyword>
<protein>
    <submittedName>
        <fullName evidence="2">Uncharacterized protein</fullName>
    </submittedName>
</protein>
<dbReference type="EMBL" id="JAENGZ010000233">
    <property type="protein sequence ID" value="KAG6964488.1"/>
    <property type="molecule type" value="Genomic_DNA"/>
</dbReference>
<sequence>MVQAAHNKQHEVIWWLYRSTRAPGAMKSVLVTAVHNGAIVAIVLLEWLRAKYRTHGFDPGGLKTRTMKWEERRQRKRALTYPNRLDMVEFLIDHELCEAGRALSLAAESCRLVMARCLHDRFWDEILSSPFYPLTQSVGLSECPPLWISVKTIIAAIGRGNFKL</sequence>
<gene>
    <name evidence="2" type="ORF">JG687_00005950</name>
</gene>
<evidence type="ECO:0000313" key="3">
    <source>
        <dbReference type="Proteomes" id="UP000688947"/>
    </source>
</evidence>
<evidence type="ECO:0000256" key="1">
    <source>
        <dbReference type="SAM" id="Phobius"/>
    </source>
</evidence>